<dbReference type="OrthoDB" id="417175at2759"/>
<dbReference type="OMA" id="LEVMMTI"/>
<dbReference type="Proteomes" id="UP000008237">
    <property type="component" value="Unassembled WGS sequence"/>
</dbReference>
<reference evidence="2 3" key="1">
    <citation type="journal article" date="2010" name="Science">
        <title>Genomic comparison of the ants Camponotus floridanus and Harpegnathos saltator.</title>
        <authorList>
            <person name="Bonasio R."/>
            <person name="Zhang G."/>
            <person name="Ye C."/>
            <person name="Mutti N.S."/>
            <person name="Fang X."/>
            <person name="Qin N."/>
            <person name="Donahue G."/>
            <person name="Yang P."/>
            <person name="Li Q."/>
            <person name="Li C."/>
            <person name="Zhang P."/>
            <person name="Huang Z."/>
            <person name="Berger S.L."/>
            <person name="Reinberg D."/>
            <person name="Wang J."/>
            <person name="Liebig J."/>
        </authorList>
    </citation>
    <scope>NUCLEOTIDE SEQUENCE [LARGE SCALE GENOMIC DNA]</scope>
    <source>
        <strain evidence="2 3">R22 G/1</strain>
    </source>
</reference>
<proteinExistence type="predicted"/>
<dbReference type="AlphaFoldDB" id="E2BSR0"/>
<dbReference type="FunCoup" id="E2BSR0">
    <property type="interactions" value="430"/>
</dbReference>
<dbReference type="EMBL" id="GL450241">
    <property type="protein sequence ID" value="EFN81306.1"/>
    <property type="molecule type" value="Genomic_DNA"/>
</dbReference>
<dbReference type="PANTHER" id="PTHR20884:SF8">
    <property type="entry name" value="GDP-D-GLUCOSE PHOSPHORYLASE 1"/>
    <property type="match status" value="1"/>
</dbReference>
<dbReference type="GO" id="GO:0005085">
    <property type="term" value="F:guanyl-nucleotide exchange factor activity"/>
    <property type="evidence" value="ECO:0007669"/>
    <property type="project" value="UniProtKB-KW"/>
</dbReference>
<accession>E2BSR0</accession>
<evidence type="ECO:0000259" key="1">
    <source>
        <dbReference type="Pfam" id="PF26217"/>
    </source>
</evidence>
<evidence type="ECO:0000313" key="3">
    <source>
        <dbReference type="Proteomes" id="UP000008237"/>
    </source>
</evidence>
<gene>
    <name evidence="2" type="ORF">EAI_01675</name>
</gene>
<name>E2BSR0_HARSA</name>
<dbReference type="Pfam" id="PF26217">
    <property type="entry name" value="GDPGP1_N"/>
    <property type="match status" value="1"/>
</dbReference>
<sequence>MHPHNQVTTFTYDIKHFNFIVKSHKEIEAPFDNVLRRKWKQAEEAKIFRYILNIKDSKTLKGRYRFLAQLNPQRALCRRAPQLITSMSQPFNSTAFNFTKLKQPEILLDIGNGDGNDIVAINTSPLEQCHCLLLTERLKCLPQNMTEYSLRKAIELCLLSNSCFLRVIFNSLCAQASVNHLHWHLYYLTHEMLLEYIDICNYAYGVYLLVDYPAKGLCIKLSSFENIGDFISRAFLVVNYLQLQQIAHNVYITRAKLKPNDELYSDLRIYVWARKSCVDENVYDNLKENDVVDLLSDITDESFLLVKDKLLYFLKEHLGKEISESSKEW</sequence>
<dbReference type="GO" id="GO:0016787">
    <property type="term" value="F:hydrolase activity"/>
    <property type="evidence" value="ECO:0007669"/>
    <property type="project" value="UniProtKB-KW"/>
</dbReference>
<organism evidence="3">
    <name type="scientific">Harpegnathos saltator</name>
    <name type="common">Jerdon's jumping ant</name>
    <dbReference type="NCBI Taxonomy" id="610380"/>
    <lineage>
        <taxon>Eukaryota</taxon>
        <taxon>Metazoa</taxon>
        <taxon>Ecdysozoa</taxon>
        <taxon>Arthropoda</taxon>
        <taxon>Hexapoda</taxon>
        <taxon>Insecta</taxon>
        <taxon>Pterygota</taxon>
        <taxon>Neoptera</taxon>
        <taxon>Endopterygota</taxon>
        <taxon>Hymenoptera</taxon>
        <taxon>Apocrita</taxon>
        <taxon>Aculeata</taxon>
        <taxon>Formicoidea</taxon>
        <taxon>Formicidae</taxon>
        <taxon>Ponerinae</taxon>
        <taxon>Ponerini</taxon>
        <taxon>Harpegnathos</taxon>
    </lineage>
</organism>
<dbReference type="GO" id="GO:0000166">
    <property type="term" value="F:nucleotide binding"/>
    <property type="evidence" value="ECO:0007669"/>
    <property type="project" value="UniProtKB-KW"/>
</dbReference>
<dbReference type="InParanoid" id="E2BSR0"/>
<feature type="domain" description="GDPGP1-like N-terminal" evidence="1">
    <location>
        <begin position="31"/>
        <end position="186"/>
    </location>
</feature>
<protein>
    <submittedName>
        <fullName evidence="2">UPF0580 protein C15orf58</fullName>
    </submittedName>
</protein>
<dbReference type="STRING" id="610380.E2BSR0"/>
<evidence type="ECO:0000313" key="2">
    <source>
        <dbReference type="EMBL" id="EFN81306.1"/>
    </source>
</evidence>
<dbReference type="PANTHER" id="PTHR20884">
    <property type="entry name" value="GDP-D-GLUCOSE PHOSPHORYLASE 1"/>
    <property type="match status" value="1"/>
</dbReference>
<keyword evidence="3" id="KW-1185">Reference proteome</keyword>
<dbReference type="GO" id="GO:0080048">
    <property type="term" value="F:GDP-D-glucose phosphorylase activity"/>
    <property type="evidence" value="ECO:0007669"/>
    <property type="project" value="UniProtKB-EC"/>
</dbReference>
<dbReference type="GO" id="GO:0005737">
    <property type="term" value="C:cytoplasm"/>
    <property type="evidence" value="ECO:0007669"/>
    <property type="project" value="UniProtKB-SubCell"/>
</dbReference>
<dbReference type="InterPro" id="IPR058866">
    <property type="entry name" value="GDPGP1_N"/>
</dbReference>
<dbReference type="InterPro" id="IPR026506">
    <property type="entry name" value="GDPGP"/>
</dbReference>
<dbReference type="GO" id="GO:0006006">
    <property type="term" value="P:glucose metabolic process"/>
    <property type="evidence" value="ECO:0007669"/>
    <property type="project" value="TreeGrafter"/>
</dbReference>